<keyword evidence="2" id="KW-0328">Glycosyltransferase</keyword>
<keyword evidence="4" id="KW-1133">Transmembrane helix</keyword>
<dbReference type="STRING" id="1128970.SAMN04487935_1541"/>
<dbReference type="CDD" id="cd04186">
    <property type="entry name" value="GT_2_like_c"/>
    <property type="match status" value="1"/>
</dbReference>
<evidence type="ECO:0000256" key="3">
    <source>
        <dbReference type="ARBA" id="ARBA00022679"/>
    </source>
</evidence>
<dbReference type="PANTHER" id="PTHR43179:SF12">
    <property type="entry name" value="GALACTOFURANOSYLTRANSFERASE GLFT2"/>
    <property type="match status" value="1"/>
</dbReference>
<keyword evidence="7" id="KW-1185">Reference proteome</keyword>
<accession>A0A1G8VXG8</accession>
<comment type="similarity">
    <text evidence="1">Belongs to the glycosyltransferase 2 family.</text>
</comment>
<dbReference type="PANTHER" id="PTHR43179">
    <property type="entry name" value="RHAMNOSYLTRANSFERASE WBBL"/>
    <property type="match status" value="1"/>
</dbReference>
<evidence type="ECO:0000313" key="7">
    <source>
        <dbReference type="Proteomes" id="UP000199580"/>
    </source>
</evidence>
<dbReference type="Gene3D" id="3.90.550.10">
    <property type="entry name" value="Spore Coat Polysaccharide Biosynthesis Protein SpsA, Chain A"/>
    <property type="match status" value="1"/>
</dbReference>
<gene>
    <name evidence="6" type="ORF">SAMN04487935_1541</name>
</gene>
<keyword evidence="4" id="KW-0472">Membrane</keyword>
<dbReference type="SUPFAM" id="SSF53448">
    <property type="entry name" value="Nucleotide-diphospho-sugar transferases"/>
    <property type="match status" value="1"/>
</dbReference>
<dbReference type="RefSeq" id="WP_091393434.1">
    <property type="nucleotide sequence ID" value="NZ_BKAI01000003.1"/>
</dbReference>
<reference evidence="6 7" key="1">
    <citation type="submission" date="2016-10" db="EMBL/GenBank/DDBJ databases">
        <authorList>
            <person name="de Groot N.N."/>
        </authorList>
    </citation>
    <scope>NUCLEOTIDE SEQUENCE [LARGE SCALE GENOMIC DNA]</scope>
    <source>
        <strain evidence="6 7">CGMCC 1.10076</strain>
    </source>
</reference>
<protein>
    <recommendedName>
        <fullName evidence="5">Glycosyltransferase 2-like domain-containing protein</fullName>
    </recommendedName>
</protein>
<dbReference type="AlphaFoldDB" id="A0A1G8VXG8"/>
<evidence type="ECO:0000256" key="2">
    <source>
        <dbReference type="ARBA" id="ARBA00022676"/>
    </source>
</evidence>
<name>A0A1G8VXG8_9FLAO</name>
<feature type="transmembrane region" description="Helical" evidence="4">
    <location>
        <begin position="260"/>
        <end position="278"/>
    </location>
</feature>
<organism evidence="6 7">
    <name type="scientific">Flavobacterium noncentrifugens</name>
    <dbReference type="NCBI Taxonomy" id="1128970"/>
    <lineage>
        <taxon>Bacteria</taxon>
        <taxon>Pseudomonadati</taxon>
        <taxon>Bacteroidota</taxon>
        <taxon>Flavobacteriia</taxon>
        <taxon>Flavobacteriales</taxon>
        <taxon>Flavobacteriaceae</taxon>
        <taxon>Flavobacterium</taxon>
    </lineage>
</organism>
<dbReference type="EMBL" id="FNEZ01000002">
    <property type="protein sequence ID" value="SDJ70185.1"/>
    <property type="molecule type" value="Genomic_DNA"/>
</dbReference>
<sequence length="311" mass="35312">MSEGKKHEVAVILINYNSGAYTKSCIESILVHTSKTLDFQIVVIDNASEDSDYQALKSYCGQQDFANLKLIRNDINVGFGGGNMLGVHYTNANYLAFINNDSFFTTDCLSIILNAMKSDPKFGICGPLAHNEHGKLLPTLDHFASPVKEIFGRNFLETINPVVYPKRKKLYTAPKRAQFISGSFMIVAAADFNAVGGFDTNIFLYYEETDLCKRLAKIDKFAYLIPDAKFIHYHGISTPKSTDIKIELKISLLYVIRKHYGFLAYKFMVVYLSVRYFFSSIFKPKYWKLFYILLLGAPLSKSLKTRQRIKA</sequence>
<evidence type="ECO:0000259" key="5">
    <source>
        <dbReference type="Pfam" id="PF00535"/>
    </source>
</evidence>
<dbReference type="GO" id="GO:0016757">
    <property type="term" value="F:glycosyltransferase activity"/>
    <property type="evidence" value="ECO:0007669"/>
    <property type="project" value="UniProtKB-KW"/>
</dbReference>
<evidence type="ECO:0000256" key="4">
    <source>
        <dbReference type="SAM" id="Phobius"/>
    </source>
</evidence>
<dbReference type="InterPro" id="IPR029044">
    <property type="entry name" value="Nucleotide-diphossugar_trans"/>
</dbReference>
<dbReference type="InterPro" id="IPR001173">
    <property type="entry name" value="Glyco_trans_2-like"/>
</dbReference>
<proteinExistence type="inferred from homology"/>
<evidence type="ECO:0000256" key="1">
    <source>
        <dbReference type="ARBA" id="ARBA00006739"/>
    </source>
</evidence>
<keyword evidence="3" id="KW-0808">Transferase</keyword>
<keyword evidence="4" id="KW-0812">Transmembrane</keyword>
<feature type="domain" description="Glycosyltransferase 2-like" evidence="5">
    <location>
        <begin position="11"/>
        <end position="150"/>
    </location>
</feature>
<dbReference type="Pfam" id="PF00535">
    <property type="entry name" value="Glycos_transf_2"/>
    <property type="match status" value="1"/>
</dbReference>
<evidence type="ECO:0000313" key="6">
    <source>
        <dbReference type="EMBL" id="SDJ70185.1"/>
    </source>
</evidence>
<dbReference type="Proteomes" id="UP000199580">
    <property type="component" value="Unassembled WGS sequence"/>
</dbReference>
<dbReference type="OrthoDB" id="9771846at2"/>